<evidence type="ECO:0000256" key="1">
    <source>
        <dbReference type="SAM" id="SignalP"/>
    </source>
</evidence>
<accession>A0AAJ5WLV7</accession>
<keyword evidence="1" id="KW-0732">Signal</keyword>
<gene>
    <name evidence="2" type="ORF">P0Y58_08220</name>
</gene>
<protein>
    <recommendedName>
        <fullName evidence="4">Lipoprotein</fullName>
    </recommendedName>
</protein>
<dbReference type="AlphaFoldDB" id="A0AAJ5WLV7"/>
<feature type="chain" id="PRO_5042512428" description="Lipoprotein" evidence="1">
    <location>
        <begin position="21"/>
        <end position="227"/>
    </location>
</feature>
<sequence>MRLTHTLLLTALLPLLPLFAGCQLMAEAPSDPNIGTTRMQGELRAAGGQLLFKPCSENRTFVINDVGATGILQEAANLAKDANDKLFADVRGRLTGSKQANNDGQLEVRRLYRLEPSTRACEDPNFKQLTLRANGHEPEWDIKASGKGMVLNRVGQQPLPLPFLEEEVPGGGLTLTSEANGQHVELWVAPQRCVDTATGAIHHLRAELRIDGKTLQGCGYYGGARDN</sequence>
<feature type="signal peptide" evidence="1">
    <location>
        <begin position="1"/>
        <end position="20"/>
    </location>
</feature>
<dbReference type="Proteomes" id="UP001216329">
    <property type="component" value="Chromosome"/>
</dbReference>
<dbReference type="PROSITE" id="PS51257">
    <property type="entry name" value="PROKAR_LIPOPROTEIN"/>
    <property type="match status" value="1"/>
</dbReference>
<evidence type="ECO:0008006" key="4">
    <source>
        <dbReference type="Google" id="ProtNLM"/>
    </source>
</evidence>
<evidence type="ECO:0000313" key="2">
    <source>
        <dbReference type="EMBL" id="WEK32174.1"/>
    </source>
</evidence>
<evidence type="ECO:0000313" key="3">
    <source>
        <dbReference type="Proteomes" id="UP001216329"/>
    </source>
</evidence>
<name>A0AAJ5WLV7_9PSED</name>
<reference evidence="2" key="1">
    <citation type="submission" date="2023-03" db="EMBL/GenBank/DDBJ databases">
        <title>Andean soil-derived lignocellulolytic bacterial consortium as a source of novel taxa and putative plastic-active enzymes.</title>
        <authorList>
            <person name="Diaz-Garcia L."/>
            <person name="Chuvochina M."/>
            <person name="Feuerriegel G."/>
            <person name="Bunk B."/>
            <person name="Sproer C."/>
            <person name="Streit W.R."/>
            <person name="Rodriguez L.M."/>
            <person name="Overmann J."/>
            <person name="Jimenez D.J."/>
        </authorList>
    </citation>
    <scope>NUCLEOTIDE SEQUENCE</scope>
    <source>
        <strain evidence="2">MAG 876</strain>
    </source>
</reference>
<proteinExistence type="predicted"/>
<organism evidence="2 3">
    <name type="scientific">Candidatus Pseudomonas phytovorans</name>
    <dbReference type="NCBI Taxonomy" id="3121377"/>
    <lineage>
        <taxon>Bacteria</taxon>
        <taxon>Pseudomonadati</taxon>
        <taxon>Pseudomonadota</taxon>
        <taxon>Gammaproteobacteria</taxon>
        <taxon>Pseudomonadales</taxon>
        <taxon>Pseudomonadaceae</taxon>
        <taxon>Pseudomonas</taxon>
    </lineage>
</organism>
<dbReference type="EMBL" id="CP119325">
    <property type="protein sequence ID" value="WEK32174.1"/>
    <property type="molecule type" value="Genomic_DNA"/>
</dbReference>